<name>A0A1X6MRX0_9APHY</name>
<sequence>MAGPRGTLARAQCWRESCRKGAGQTLRCGMRRPGATALEVAVDRRRWSEEAFKLTGIAREEARPDDGVAHGMLWRDGGGDGVERWRRRWLHMAAREHRGCRETPRTHSHPYVVNPGHMLFLSVLPSKSTVFQAHPRLPTPSCLPADDIVLRCTATHSIIVYTPGPSVNVHSCRCHRLQASSLFDARREHDPPKTSRIPGETLDAANDRVDAQTFQRPQI</sequence>
<feature type="region of interest" description="Disordered" evidence="1">
    <location>
        <begin position="185"/>
        <end position="219"/>
    </location>
</feature>
<protein>
    <submittedName>
        <fullName evidence="2">Uncharacterized protein</fullName>
    </submittedName>
</protein>
<organism evidence="2 3">
    <name type="scientific">Postia placenta MAD-698-R-SB12</name>
    <dbReference type="NCBI Taxonomy" id="670580"/>
    <lineage>
        <taxon>Eukaryota</taxon>
        <taxon>Fungi</taxon>
        <taxon>Dikarya</taxon>
        <taxon>Basidiomycota</taxon>
        <taxon>Agaricomycotina</taxon>
        <taxon>Agaricomycetes</taxon>
        <taxon>Polyporales</taxon>
        <taxon>Adustoporiaceae</taxon>
        <taxon>Rhodonia</taxon>
    </lineage>
</organism>
<dbReference type="GeneID" id="36322072"/>
<keyword evidence="3" id="KW-1185">Reference proteome</keyword>
<evidence type="ECO:0000256" key="1">
    <source>
        <dbReference type="SAM" id="MobiDB-lite"/>
    </source>
</evidence>
<evidence type="ECO:0000313" key="2">
    <source>
        <dbReference type="EMBL" id="OSX58952.1"/>
    </source>
</evidence>
<reference evidence="2 3" key="1">
    <citation type="submission" date="2017-04" db="EMBL/GenBank/DDBJ databases">
        <title>Genome Sequence of the Model Brown-Rot Fungus Postia placenta SB12.</title>
        <authorList>
            <consortium name="DOE Joint Genome Institute"/>
            <person name="Gaskell J."/>
            <person name="Kersten P."/>
            <person name="Larrondo L.F."/>
            <person name="Canessa P."/>
            <person name="Martinez D."/>
            <person name="Hibbett D."/>
            <person name="Schmoll M."/>
            <person name="Kubicek C.P."/>
            <person name="Martinez A.T."/>
            <person name="Yadav J."/>
            <person name="Master E."/>
            <person name="Magnuson J.K."/>
            <person name="James T."/>
            <person name="Yaver D."/>
            <person name="Berka R."/>
            <person name="Labutti K."/>
            <person name="Lipzen A."/>
            <person name="Aerts A."/>
            <person name="Barry K."/>
            <person name="Henrissat B."/>
            <person name="Blanchette R."/>
            <person name="Grigoriev I."/>
            <person name="Cullen D."/>
        </authorList>
    </citation>
    <scope>NUCLEOTIDE SEQUENCE [LARGE SCALE GENOMIC DNA]</scope>
    <source>
        <strain evidence="2 3">MAD-698-R-SB12</strain>
    </source>
</reference>
<gene>
    <name evidence="2" type="ORF">POSPLADRAFT_1036010</name>
</gene>
<dbReference type="EMBL" id="KZ110603">
    <property type="protein sequence ID" value="OSX58952.1"/>
    <property type="molecule type" value="Genomic_DNA"/>
</dbReference>
<evidence type="ECO:0000313" key="3">
    <source>
        <dbReference type="Proteomes" id="UP000194127"/>
    </source>
</evidence>
<proteinExistence type="predicted"/>
<dbReference type="Proteomes" id="UP000194127">
    <property type="component" value="Unassembled WGS sequence"/>
</dbReference>
<dbReference type="RefSeq" id="XP_024335746.1">
    <property type="nucleotide sequence ID" value="XM_024477122.1"/>
</dbReference>
<accession>A0A1X6MRX0</accession>
<dbReference type="AlphaFoldDB" id="A0A1X6MRX0"/>